<dbReference type="STRING" id="1844972.A7K91_18740"/>
<evidence type="ECO:0000313" key="2">
    <source>
        <dbReference type="Proteomes" id="UP000092024"/>
    </source>
</evidence>
<dbReference type="AlphaFoldDB" id="A0A1A5YQS7"/>
<organism evidence="1 2">
    <name type="scientific">Paenibacillus oryzae</name>
    <dbReference type="NCBI Taxonomy" id="1844972"/>
    <lineage>
        <taxon>Bacteria</taxon>
        <taxon>Bacillati</taxon>
        <taxon>Bacillota</taxon>
        <taxon>Bacilli</taxon>
        <taxon>Bacillales</taxon>
        <taxon>Paenibacillaceae</taxon>
        <taxon>Paenibacillus</taxon>
    </lineage>
</organism>
<sequence>MGNATTRIPAPMVAKAGRTTTCIPTSAVNTLAVTRNAAGTQAHGLTAADKKLFMVPILLPDRDHHYVDGGKSK</sequence>
<keyword evidence="2" id="KW-1185">Reference proteome</keyword>
<accession>A0A1A5YQS7</accession>
<evidence type="ECO:0000313" key="1">
    <source>
        <dbReference type="EMBL" id="OBR67971.1"/>
    </source>
</evidence>
<name>A0A1A5YQS7_9BACL</name>
<gene>
    <name evidence="1" type="ORF">A7K91_18740</name>
</gene>
<dbReference type="EMBL" id="LYPA01000030">
    <property type="protein sequence ID" value="OBR67971.1"/>
    <property type="molecule type" value="Genomic_DNA"/>
</dbReference>
<dbReference type="Proteomes" id="UP000092024">
    <property type="component" value="Unassembled WGS sequence"/>
</dbReference>
<protein>
    <submittedName>
        <fullName evidence="1">Uncharacterized protein</fullName>
    </submittedName>
</protein>
<comment type="caution">
    <text evidence="1">The sequence shown here is derived from an EMBL/GenBank/DDBJ whole genome shotgun (WGS) entry which is preliminary data.</text>
</comment>
<proteinExistence type="predicted"/>
<reference evidence="1 2" key="1">
    <citation type="submission" date="2016-05" db="EMBL/GenBank/DDBJ databases">
        <title>Paenibacillus oryzae. sp. nov., isolated from the rice root.</title>
        <authorList>
            <person name="Zhang J."/>
            <person name="Zhang X."/>
        </authorList>
    </citation>
    <scope>NUCLEOTIDE SEQUENCE [LARGE SCALE GENOMIC DNA]</scope>
    <source>
        <strain evidence="1 2">1DrF-4</strain>
    </source>
</reference>